<name>A0A8S1AVW2_ARCPL</name>
<evidence type="ECO:0000313" key="2">
    <source>
        <dbReference type="Proteomes" id="UP000494106"/>
    </source>
</evidence>
<accession>A0A8S1AVW2</accession>
<evidence type="ECO:0000313" key="1">
    <source>
        <dbReference type="EMBL" id="CAB3252766.1"/>
    </source>
</evidence>
<reference evidence="1 2" key="1">
    <citation type="submission" date="2020-04" db="EMBL/GenBank/DDBJ databases">
        <authorList>
            <person name="Wallbank WR R."/>
            <person name="Pardo Diaz C."/>
            <person name="Kozak K."/>
            <person name="Martin S."/>
            <person name="Jiggins C."/>
            <person name="Moest M."/>
            <person name="Warren A I."/>
            <person name="Byers J.R.P. K."/>
            <person name="Montejo-Kovacevich G."/>
            <person name="Yen C E."/>
        </authorList>
    </citation>
    <scope>NUCLEOTIDE SEQUENCE [LARGE SCALE GENOMIC DNA]</scope>
</reference>
<dbReference type="OrthoDB" id="8026949at2759"/>
<organism evidence="1 2">
    <name type="scientific">Arctia plantaginis</name>
    <name type="common">Wood tiger moth</name>
    <name type="synonym">Phalaena plantaginis</name>
    <dbReference type="NCBI Taxonomy" id="874455"/>
    <lineage>
        <taxon>Eukaryota</taxon>
        <taxon>Metazoa</taxon>
        <taxon>Ecdysozoa</taxon>
        <taxon>Arthropoda</taxon>
        <taxon>Hexapoda</taxon>
        <taxon>Insecta</taxon>
        <taxon>Pterygota</taxon>
        <taxon>Neoptera</taxon>
        <taxon>Endopterygota</taxon>
        <taxon>Lepidoptera</taxon>
        <taxon>Glossata</taxon>
        <taxon>Ditrysia</taxon>
        <taxon>Noctuoidea</taxon>
        <taxon>Erebidae</taxon>
        <taxon>Arctiinae</taxon>
        <taxon>Arctia</taxon>
    </lineage>
</organism>
<proteinExistence type="predicted"/>
<dbReference type="AlphaFoldDB" id="A0A8S1AVW2"/>
<protein>
    <submittedName>
        <fullName evidence="1">Uncharacterized protein</fullName>
    </submittedName>
</protein>
<keyword evidence="2" id="KW-1185">Reference proteome</keyword>
<dbReference type="Proteomes" id="UP000494106">
    <property type="component" value="Unassembled WGS sequence"/>
</dbReference>
<dbReference type="EMBL" id="CADEBC010000558">
    <property type="protein sequence ID" value="CAB3252766.1"/>
    <property type="molecule type" value="Genomic_DNA"/>
</dbReference>
<comment type="caution">
    <text evidence="1">The sequence shown here is derived from an EMBL/GenBank/DDBJ whole genome shotgun (WGS) entry which is preliminary data.</text>
</comment>
<sequence length="183" mass="20580">MSQCQIRIKVDIHQLHVTTHVIVSVEGLTVLQIATPVVLQVSPLQKGSLKGEIFTDTVLKINYNMTTIKGPTETHQVLTVRYPAPTPLRVEVDYLPMVVDHVPDVDLAKKKRSRARSYSNSRDLMKDLINAINNRGSNTHGAQDVIPQFDPGQKSQSTRAWIRKVNEVASIYGWTNKQTIYHA</sequence>
<gene>
    <name evidence="1" type="ORF">APLA_LOCUS13685</name>
</gene>